<dbReference type="InterPro" id="IPR002772">
    <property type="entry name" value="Glyco_hydro_3_C"/>
</dbReference>
<comment type="catalytic activity">
    <reaction evidence="1">
        <text>Hydrolysis of terminal, non-reducing beta-D-glucosyl residues with release of beta-D-glucose.</text>
        <dbReference type="EC" id="3.2.1.21"/>
    </reaction>
</comment>
<dbReference type="InterPro" id="IPR013783">
    <property type="entry name" value="Ig-like_fold"/>
</dbReference>
<name>K1WX17_MARBU</name>
<dbReference type="InterPro" id="IPR017853">
    <property type="entry name" value="GH"/>
</dbReference>
<organism evidence="17 18">
    <name type="scientific">Marssonina brunnea f. sp. multigermtubi (strain MB_m1)</name>
    <name type="common">Marssonina leaf spot fungus</name>
    <dbReference type="NCBI Taxonomy" id="1072389"/>
    <lineage>
        <taxon>Eukaryota</taxon>
        <taxon>Fungi</taxon>
        <taxon>Dikarya</taxon>
        <taxon>Ascomycota</taxon>
        <taxon>Pezizomycotina</taxon>
        <taxon>Leotiomycetes</taxon>
        <taxon>Helotiales</taxon>
        <taxon>Drepanopezizaceae</taxon>
        <taxon>Drepanopeziza</taxon>
    </lineage>
</organism>
<keyword evidence="10" id="KW-0325">Glycoprotein</keyword>
<evidence type="ECO:0000256" key="2">
    <source>
        <dbReference type="ARBA" id="ARBA00004613"/>
    </source>
</evidence>
<feature type="chain" id="PRO_5003853206" description="beta-glucosidase" evidence="15">
    <location>
        <begin position="20"/>
        <end position="802"/>
    </location>
</feature>
<dbReference type="InParanoid" id="K1WX17"/>
<dbReference type="EC" id="3.2.1.21" evidence="5"/>
<dbReference type="FunFam" id="2.60.40.10:FF:000757">
    <property type="entry name" value="Beta-glucosidase G"/>
    <property type="match status" value="1"/>
</dbReference>
<evidence type="ECO:0000256" key="12">
    <source>
        <dbReference type="ARBA" id="ARBA00023295"/>
    </source>
</evidence>
<dbReference type="Pfam" id="PF01915">
    <property type="entry name" value="Glyco_hydro_3_C"/>
    <property type="match status" value="1"/>
</dbReference>
<dbReference type="PANTHER" id="PTHR42715:SF14">
    <property type="entry name" value="BETA-GLUCOSIDASE D-RELATED"/>
    <property type="match status" value="1"/>
</dbReference>
<dbReference type="InterPro" id="IPR036881">
    <property type="entry name" value="Glyco_hydro_3_C_sf"/>
</dbReference>
<keyword evidence="12" id="KW-0326">Glycosidase</keyword>
<evidence type="ECO:0000256" key="7">
    <source>
        <dbReference type="ARBA" id="ARBA00022729"/>
    </source>
</evidence>
<sequence>MRSTIVSLLALALVRFGAGVRGDASTNYTDALLSSGTVKLGDWQEAFDKAHSYVQTLTTAEKVSIITGGGARNFSAIIRLNSATSPLKHSYVTTWPGGSSMAMTWDKDAMEAQGRELGLEFRGKGVQMVLAPSLEPLGRSAWGGRTGESYGADSFLNGAMGGLFVKGVGSAGIIPSSKHFILNEQETNRMFKLLPGTTLPVKKRSLSELAVSRRQTTSTTSTNSPSTDADKDISGYTVTIDDKAFHETYLQPFYDATKNGVAGTMCAMNSVNGSHACENQVLLGKYLKVELGMPGIVHADVGGQRTAFNAANAGLDYGEPVLWTNATIVAGLTNGSLTMERLDDMVIRGMMGYFHYKQDEAFPAEVGYFDYVDVRGDHAQRARSYAASSIVLLKNTNNALPLRDRRSVSIFGTHAAPRYVGANTALIVVEGVGPTMSGHMTTIGGTAMAMAADYLVSCQGSLAYVTTPFQKFVERAEKDGFMLRWWLNDTTTTRVDYLTGQLGSELVESTLGVAAGSDVCVCFLNAWSGEGADRLELANAEQDTLVKTVADNCNNQALNVQRTEFSRAGPRLVDQWISHPNVTGVIYGGPLGQESGNAIDDILFGAVNPSGKLIHTIAKNESDYDSNTRITLDLDIEFTEGNYIDYKYFDKYNITPRFEFGYGLSYTTFQFSPEVTVSPRTRALAQVYAVGDLAVGGREDLWDVVATVSSTVSNTGSIAGAEVAQLYVQFPAAADEPARQLRGFDKVMIQPGATEPVTFELKRRDLSIWDVRAQSWKIERGEYVFFVGSSSRDLKARATLTV</sequence>
<keyword evidence="6" id="KW-0964">Secreted</keyword>
<dbReference type="eggNOG" id="ENOG502R4T1">
    <property type="taxonomic scope" value="Eukaryota"/>
</dbReference>
<feature type="domain" description="Fibronectin type III-like" evidence="16">
    <location>
        <begin position="722"/>
        <end position="791"/>
    </location>
</feature>
<gene>
    <name evidence="17" type="ORF">MBM_04659</name>
</gene>
<protein>
    <recommendedName>
        <fullName evidence="5">beta-glucosidase</fullName>
        <ecNumber evidence="5">3.2.1.21</ecNumber>
    </recommendedName>
</protein>
<keyword evidence="7 15" id="KW-0732">Signal</keyword>
<dbReference type="SUPFAM" id="SSF51445">
    <property type="entry name" value="(Trans)glycosidases"/>
    <property type="match status" value="1"/>
</dbReference>
<keyword evidence="13" id="KW-0624">Polysaccharide degradation</keyword>
<evidence type="ECO:0000256" key="10">
    <source>
        <dbReference type="ARBA" id="ARBA00023180"/>
    </source>
</evidence>
<dbReference type="Gene3D" id="3.20.20.300">
    <property type="entry name" value="Glycoside hydrolase, family 3, N-terminal domain"/>
    <property type="match status" value="1"/>
</dbReference>
<evidence type="ECO:0000256" key="9">
    <source>
        <dbReference type="ARBA" id="ARBA00023001"/>
    </source>
</evidence>
<accession>K1WX17</accession>
<evidence type="ECO:0000256" key="13">
    <source>
        <dbReference type="ARBA" id="ARBA00023326"/>
    </source>
</evidence>
<dbReference type="PANTHER" id="PTHR42715">
    <property type="entry name" value="BETA-GLUCOSIDASE"/>
    <property type="match status" value="1"/>
</dbReference>
<evidence type="ECO:0000256" key="6">
    <source>
        <dbReference type="ARBA" id="ARBA00022525"/>
    </source>
</evidence>
<evidence type="ECO:0000256" key="3">
    <source>
        <dbReference type="ARBA" id="ARBA00004987"/>
    </source>
</evidence>
<dbReference type="GO" id="GO:0005576">
    <property type="term" value="C:extracellular region"/>
    <property type="evidence" value="ECO:0007669"/>
    <property type="project" value="UniProtKB-SubCell"/>
</dbReference>
<keyword evidence="18" id="KW-1185">Reference proteome</keyword>
<dbReference type="SMART" id="SM01217">
    <property type="entry name" value="Fn3_like"/>
    <property type="match status" value="1"/>
</dbReference>
<dbReference type="Pfam" id="PF00933">
    <property type="entry name" value="Glyco_hydro_3"/>
    <property type="match status" value="1"/>
</dbReference>
<dbReference type="KEGG" id="mbe:MBM_04659"/>
<evidence type="ECO:0000256" key="4">
    <source>
        <dbReference type="ARBA" id="ARBA00005336"/>
    </source>
</evidence>
<dbReference type="GO" id="GO:0030245">
    <property type="term" value="P:cellulose catabolic process"/>
    <property type="evidence" value="ECO:0007669"/>
    <property type="project" value="UniProtKB-KW"/>
</dbReference>
<dbReference type="OrthoDB" id="416222at2759"/>
<feature type="compositionally biased region" description="Low complexity" evidence="14">
    <location>
        <begin position="216"/>
        <end position="227"/>
    </location>
</feature>
<dbReference type="GO" id="GO:0008422">
    <property type="term" value="F:beta-glucosidase activity"/>
    <property type="evidence" value="ECO:0007669"/>
    <property type="project" value="UniProtKB-EC"/>
</dbReference>
<dbReference type="Proteomes" id="UP000006753">
    <property type="component" value="Unassembled WGS sequence"/>
</dbReference>
<evidence type="ECO:0000256" key="5">
    <source>
        <dbReference type="ARBA" id="ARBA00012744"/>
    </source>
</evidence>
<feature type="region of interest" description="Disordered" evidence="14">
    <location>
        <begin position="207"/>
        <end position="233"/>
    </location>
</feature>
<comment type="pathway">
    <text evidence="3">Glycan metabolism; cellulose degradation.</text>
</comment>
<dbReference type="InterPro" id="IPR036962">
    <property type="entry name" value="Glyco_hydro_3_N_sf"/>
</dbReference>
<dbReference type="PRINTS" id="PR00133">
    <property type="entry name" value="GLHYDRLASE3"/>
</dbReference>
<dbReference type="Pfam" id="PF14310">
    <property type="entry name" value="Fn3-like"/>
    <property type="match status" value="1"/>
</dbReference>
<feature type="signal peptide" evidence="15">
    <location>
        <begin position="1"/>
        <end position="19"/>
    </location>
</feature>
<keyword evidence="8" id="KW-0378">Hydrolase</keyword>
<keyword evidence="11" id="KW-0119">Carbohydrate metabolism</keyword>
<dbReference type="HOGENOM" id="CLU_004542_2_1_1"/>
<dbReference type="Gene3D" id="3.40.50.1700">
    <property type="entry name" value="Glycoside hydrolase family 3 C-terminal domain"/>
    <property type="match status" value="1"/>
</dbReference>
<comment type="subcellular location">
    <subcellularLocation>
        <location evidence="2">Secreted</location>
    </subcellularLocation>
</comment>
<comment type="similarity">
    <text evidence="4">Belongs to the glycosyl hydrolase 3 family.</text>
</comment>
<dbReference type="InterPro" id="IPR050288">
    <property type="entry name" value="Cellulose_deg_GH3"/>
</dbReference>
<evidence type="ECO:0000313" key="18">
    <source>
        <dbReference type="Proteomes" id="UP000006753"/>
    </source>
</evidence>
<evidence type="ECO:0000256" key="1">
    <source>
        <dbReference type="ARBA" id="ARBA00000448"/>
    </source>
</evidence>
<dbReference type="SUPFAM" id="SSF52279">
    <property type="entry name" value="Beta-D-glucan exohydrolase, C-terminal domain"/>
    <property type="match status" value="1"/>
</dbReference>
<dbReference type="Gene3D" id="2.60.40.10">
    <property type="entry name" value="Immunoglobulins"/>
    <property type="match status" value="1"/>
</dbReference>
<evidence type="ECO:0000256" key="15">
    <source>
        <dbReference type="SAM" id="SignalP"/>
    </source>
</evidence>
<dbReference type="STRING" id="1072389.K1WX17"/>
<dbReference type="InterPro" id="IPR026891">
    <property type="entry name" value="Fn3-like"/>
</dbReference>
<evidence type="ECO:0000256" key="14">
    <source>
        <dbReference type="SAM" id="MobiDB-lite"/>
    </source>
</evidence>
<evidence type="ECO:0000256" key="11">
    <source>
        <dbReference type="ARBA" id="ARBA00023277"/>
    </source>
</evidence>
<evidence type="ECO:0000313" key="17">
    <source>
        <dbReference type="EMBL" id="EKD17082.1"/>
    </source>
</evidence>
<dbReference type="OMA" id="DGFMLRW"/>
<dbReference type="EMBL" id="JH921437">
    <property type="protein sequence ID" value="EKD17082.1"/>
    <property type="molecule type" value="Genomic_DNA"/>
</dbReference>
<evidence type="ECO:0000259" key="16">
    <source>
        <dbReference type="SMART" id="SM01217"/>
    </source>
</evidence>
<dbReference type="InterPro" id="IPR001764">
    <property type="entry name" value="Glyco_hydro_3_N"/>
</dbReference>
<evidence type="ECO:0000256" key="8">
    <source>
        <dbReference type="ARBA" id="ARBA00022801"/>
    </source>
</evidence>
<reference evidence="17 18" key="1">
    <citation type="journal article" date="2012" name="BMC Genomics">
        <title>Sequencing the genome of Marssonina brunnea reveals fungus-poplar co-evolution.</title>
        <authorList>
            <person name="Zhu S."/>
            <person name="Cao Y.-Z."/>
            <person name="Jiang C."/>
            <person name="Tan B.-Y."/>
            <person name="Wang Z."/>
            <person name="Feng S."/>
            <person name="Zhang L."/>
            <person name="Su X.-H."/>
            <person name="Brejova B."/>
            <person name="Vinar T."/>
            <person name="Xu M."/>
            <person name="Wang M.-X."/>
            <person name="Zhang S.-G."/>
            <person name="Huang M.-R."/>
            <person name="Wu R."/>
            <person name="Zhou Y."/>
        </authorList>
    </citation>
    <scope>NUCLEOTIDE SEQUENCE [LARGE SCALE GENOMIC DNA]</scope>
    <source>
        <strain evidence="17 18">MB_m1</strain>
    </source>
</reference>
<proteinExistence type="inferred from homology"/>
<dbReference type="AlphaFoldDB" id="K1WX17"/>
<keyword evidence="9" id="KW-0136">Cellulose degradation</keyword>